<keyword evidence="1" id="KW-0812">Transmembrane</keyword>
<feature type="transmembrane region" description="Helical" evidence="1">
    <location>
        <begin position="146"/>
        <end position="168"/>
    </location>
</feature>
<feature type="transmembrane region" description="Helical" evidence="1">
    <location>
        <begin position="205"/>
        <end position="223"/>
    </location>
</feature>
<keyword evidence="1" id="KW-1133">Transmembrane helix</keyword>
<sequence>MQDDEWGVRATRIPFLILRSSFCILRSMTLLRRILGRDRAGRMVRPWALFGPVVVLVIALPLLRPLRHPDPGAVSDEELARLATVQAMVERGTLAIDDTDFAATRLKVRRAGRWYSDQPPVMSALLAPSYWAMSRAGIDFATKPHVATYLLTVLGVTLPVALSSGLIYRMGRVFELRRPWRATLGLVAVLASGMVSYATVLNPHAPAAALVLSAAACLIHVSLTNKRLHGSVWLSLAGLCAALAAAIDPPAVVF</sequence>
<proteinExistence type="predicted"/>
<feature type="transmembrane region" description="Helical" evidence="1">
    <location>
        <begin position="43"/>
        <end position="63"/>
    </location>
</feature>
<protein>
    <recommendedName>
        <fullName evidence="3">Glycosyltransferase RgtA/B/C/D-like domain-containing protein</fullName>
    </recommendedName>
</protein>
<evidence type="ECO:0000256" key="1">
    <source>
        <dbReference type="SAM" id="Phobius"/>
    </source>
</evidence>
<name>A0A6J4NND5_9BACT</name>
<evidence type="ECO:0000313" key="2">
    <source>
        <dbReference type="EMBL" id="CAA9392569.1"/>
    </source>
</evidence>
<organism evidence="2">
    <name type="scientific">uncultured Phycisphaerae bacterium</name>
    <dbReference type="NCBI Taxonomy" id="904963"/>
    <lineage>
        <taxon>Bacteria</taxon>
        <taxon>Pseudomonadati</taxon>
        <taxon>Planctomycetota</taxon>
        <taxon>Phycisphaerae</taxon>
        <taxon>environmental samples</taxon>
    </lineage>
</organism>
<gene>
    <name evidence="2" type="ORF">AVDCRST_MAG64-1258</name>
</gene>
<feature type="transmembrane region" description="Helical" evidence="1">
    <location>
        <begin position="230"/>
        <end position="247"/>
    </location>
</feature>
<dbReference type="EMBL" id="CADCUQ010000289">
    <property type="protein sequence ID" value="CAA9392569.1"/>
    <property type="molecule type" value="Genomic_DNA"/>
</dbReference>
<keyword evidence="1" id="KW-0472">Membrane</keyword>
<accession>A0A6J4NND5</accession>
<feature type="non-terminal residue" evidence="2">
    <location>
        <position position="254"/>
    </location>
</feature>
<feature type="transmembrane region" description="Helical" evidence="1">
    <location>
        <begin position="180"/>
        <end position="199"/>
    </location>
</feature>
<evidence type="ECO:0008006" key="3">
    <source>
        <dbReference type="Google" id="ProtNLM"/>
    </source>
</evidence>
<dbReference type="AlphaFoldDB" id="A0A6J4NND5"/>
<reference evidence="2" key="1">
    <citation type="submission" date="2020-02" db="EMBL/GenBank/DDBJ databases">
        <authorList>
            <person name="Meier V. D."/>
        </authorList>
    </citation>
    <scope>NUCLEOTIDE SEQUENCE</scope>
    <source>
        <strain evidence="2">AVDCRST_MAG64</strain>
    </source>
</reference>